<accession>A0ABQ8UR28</accession>
<dbReference type="SUPFAM" id="SSF54495">
    <property type="entry name" value="UBC-like"/>
    <property type="match status" value="1"/>
</dbReference>
<sequence length="324" mass="34831">MSEDALGEIEALRAIFDQLITAVSEDPPSISIKIVPPEESGDAETRKKFSFCLVVTYPPKYPEQIPQLRLSNLRGVQETDGAKLVSELEKTATEAGGAQVVFGLIDQCKEWLVKYMATPQDMHSEMIRRRKAVEAAAVETAEAEAAAVEAKTAHHAAKGGTPVTVELFLQWRERFEAEQRAAEQQPTAETKPRPTATAVPVAPRLTGRQLFEQDATLVNSDAAFFGEGEEVEDMADIDNTVPVEEEHIERPHFAEYVEGEEETPATATPAEPPVAAAPAAVPIPASVPAAAPVPAPPAPGAEPKRAPPAPAKPSMTMARPAPRR</sequence>
<evidence type="ECO:0000313" key="3">
    <source>
        <dbReference type="EMBL" id="KAJ4460911.1"/>
    </source>
</evidence>
<gene>
    <name evidence="3" type="ORF">PAPYR_2756</name>
</gene>
<keyword evidence="4" id="KW-1185">Reference proteome</keyword>
<feature type="compositionally biased region" description="Low complexity" evidence="1">
    <location>
        <begin position="193"/>
        <end position="204"/>
    </location>
</feature>
<comment type="caution">
    <text evidence="3">The sequence shown here is derived from an EMBL/GenBank/DDBJ whole genome shotgun (WGS) entry which is preliminary data.</text>
</comment>
<organism evidence="3 4">
    <name type="scientific">Paratrimastix pyriformis</name>
    <dbReference type="NCBI Taxonomy" id="342808"/>
    <lineage>
        <taxon>Eukaryota</taxon>
        <taxon>Metamonada</taxon>
        <taxon>Preaxostyla</taxon>
        <taxon>Paratrimastigidae</taxon>
        <taxon>Paratrimastix</taxon>
    </lineage>
</organism>
<name>A0ABQ8UR28_9EUKA</name>
<feature type="compositionally biased region" description="Pro residues" evidence="1">
    <location>
        <begin position="291"/>
        <end position="311"/>
    </location>
</feature>
<dbReference type="Pfam" id="PF05773">
    <property type="entry name" value="RWD"/>
    <property type="match status" value="1"/>
</dbReference>
<dbReference type="InterPro" id="IPR006575">
    <property type="entry name" value="RWD_dom"/>
</dbReference>
<feature type="region of interest" description="Disordered" evidence="1">
    <location>
        <begin position="287"/>
        <end position="324"/>
    </location>
</feature>
<dbReference type="SMART" id="SM00591">
    <property type="entry name" value="RWD"/>
    <property type="match status" value="1"/>
</dbReference>
<dbReference type="InterPro" id="IPR032378">
    <property type="entry name" value="ZC3H15/TMA46_C"/>
</dbReference>
<feature type="compositionally biased region" description="Low complexity" evidence="1">
    <location>
        <begin position="264"/>
        <end position="277"/>
    </location>
</feature>
<protein>
    <recommendedName>
        <fullName evidence="2">RWD domain-containing protein</fullName>
    </recommendedName>
</protein>
<dbReference type="Gene3D" id="3.10.110.10">
    <property type="entry name" value="Ubiquitin Conjugating Enzyme"/>
    <property type="match status" value="1"/>
</dbReference>
<dbReference type="CDD" id="cd23823">
    <property type="entry name" value="RWD_GCN2"/>
    <property type="match status" value="1"/>
</dbReference>
<feature type="region of interest" description="Disordered" evidence="1">
    <location>
        <begin position="258"/>
        <end position="277"/>
    </location>
</feature>
<dbReference type="PROSITE" id="PS50908">
    <property type="entry name" value="RWD"/>
    <property type="match status" value="1"/>
</dbReference>
<dbReference type="Pfam" id="PF16543">
    <property type="entry name" value="DFRP_C"/>
    <property type="match status" value="1"/>
</dbReference>
<reference evidence="3" key="1">
    <citation type="journal article" date="2022" name="bioRxiv">
        <title>Genomics of Preaxostyla Flagellates Illuminates Evolutionary Transitions and the Path Towards Mitochondrial Loss.</title>
        <authorList>
            <person name="Novak L.V.F."/>
            <person name="Treitli S.C."/>
            <person name="Pyrih J."/>
            <person name="Halakuc P."/>
            <person name="Pipaliya S.V."/>
            <person name="Vacek V."/>
            <person name="Brzon O."/>
            <person name="Soukal P."/>
            <person name="Eme L."/>
            <person name="Dacks J.B."/>
            <person name="Karnkowska A."/>
            <person name="Elias M."/>
            <person name="Hampl V."/>
        </authorList>
    </citation>
    <scope>NUCLEOTIDE SEQUENCE</scope>
    <source>
        <strain evidence="3">RCP-MX</strain>
    </source>
</reference>
<dbReference type="InterPro" id="IPR016135">
    <property type="entry name" value="UBQ-conjugating_enzyme/RWD"/>
</dbReference>
<dbReference type="InterPro" id="IPR040213">
    <property type="entry name" value="GIR2-like"/>
</dbReference>
<evidence type="ECO:0000256" key="1">
    <source>
        <dbReference type="SAM" id="MobiDB-lite"/>
    </source>
</evidence>
<dbReference type="PANTHER" id="PTHR12292">
    <property type="entry name" value="RWD DOMAIN-CONTAINING PROTEIN"/>
    <property type="match status" value="1"/>
</dbReference>
<evidence type="ECO:0000259" key="2">
    <source>
        <dbReference type="PROSITE" id="PS50908"/>
    </source>
</evidence>
<feature type="region of interest" description="Disordered" evidence="1">
    <location>
        <begin position="177"/>
        <end position="204"/>
    </location>
</feature>
<dbReference type="EMBL" id="JAPMOS010000010">
    <property type="protein sequence ID" value="KAJ4460911.1"/>
    <property type="molecule type" value="Genomic_DNA"/>
</dbReference>
<dbReference type="Proteomes" id="UP001141327">
    <property type="component" value="Unassembled WGS sequence"/>
</dbReference>
<dbReference type="Gene3D" id="6.20.400.10">
    <property type="match status" value="1"/>
</dbReference>
<evidence type="ECO:0000313" key="4">
    <source>
        <dbReference type="Proteomes" id="UP001141327"/>
    </source>
</evidence>
<feature type="domain" description="RWD" evidence="2">
    <location>
        <begin position="7"/>
        <end position="115"/>
    </location>
</feature>
<proteinExistence type="predicted"/>